<dbReference type="Gene3D" id="2.60.40.150">
    <property type="entry name" value="C2 domain"/>
    <property type="match status" value="1"/>
</dbReference>
<dbReference type="PROSITE" id="PS50011">
    <property type="entry name" value="PROTEIN_KINASE_DOM"/>
    <property type="match status" value="1"/>
</dbReference>
<evidence type="ECO:0000256" key="5">
    <source>
        <dbReference type="ARBA" id="ARBA00022840"/>
    </source>
</evidence>
<dbReference type="PROSITE" id="PS50004">
    <property type="entry name" value="C2"/>
    <property type="match status" value="1"/>
</dbReference>
<dbReference type="InterPro" id="IPR011009">
    <property type="entry name" value="Kinase-like_dom_sf"/>
</dbReference>
<dbReference type="PROSITE" id="PS51285">
    <property type="entry name" value="AGC_KINASE_CTER"/>
    <property type="match status" value="1"/>
</dbReference>
<feature type="region of interest" description="Disordered" evidence="7">
    <location>
        <begin position="52"/>
        <end position="114"/>
    </location>
</feature>
<keyword evidence="3 6" id="KW-0547">Nucleotide-binding</keyword>
<proteinExistence type="predicted"/>
<keyword evidence="12" id="KW-1185">Reference proteome</keyword>
<dbReference type="STRING" id="27349.A0A0L6VDT5"/>
<dbReference type="InterPro" id="IPR000719">
    <property type="entry name" value="Prot_kinase_dom"/>
</dbReference>
<feature type="domain" description="Protein kinase" evidence="9">
    <location>
        <begin position="251"/>
        <end position="548"/>
    </location>
</feature>
<feature type="compositionally biased region" description="Low complexity" evidence="7">
    <location>
        <begin position="629"/>
        <end position="641"/>
    </location>
</feature>
<reference evidence="11 12" key="1">
    <citation type="submission" date="2015-08" db="EMBL/GenBank/DDBJ databases">
        <title>Next Generation Sequencing and Analysis of the Genome of Puccinia sorghi L Schw, the Causal Agent of Maize Common Rust.</title>
        <authorList>
            <person name="Rochi L."/>
            <person name="Burguener G."/>
            <person name="Darino M."/>
            <person name="Turjanski A."/>
            <person name="Kreff E."/>
            <person name="Dieguez M.J."/>
            <person name="Sacco F."/>
        </authorList>
    </citation>
    <scope>NUCLEOTIDE SEQUENCE [LARGE SCALE GENOMIC DNA]</scope>
    <source>
        <strain evidence="11 12">RO10H11247</strain>
    </source>
</reference>
<dbReference type="OrthoDB" id="63267at2759"/>
<dbReference type="GO" id="GO:0004674">
    <property type="term" value="F:protein serine/threonine kinase activity"/>
    <property type="evidence" value="ECO:0007669"/>
    <property type="project" value="UniProtKB-KW"/>
</dbReference>
<evidence type="ECO:0000256" key="2">
    <source>
        <dbReference type="ARBA" id="ARBA00022679"/>
    </source>
</evidence>
<dbReference type="SUPFAM" id="SSF56112">
    <property type="entry name" value="Protein kinase-like (PK-like)"/>
    <property type="match status" value="1"/>
</dbReference>
<evidence type="ECO:0000313" key="11">
    <source>
        <dbReference type="EMBL" id="KNZ58898.1"/>
    </source>
</evidence>
<evidence type="ECO:0000256" key="7">
    <source>
        <dbReference type="SAM" id="MobiDB-lite"/>
    </source>
</evidence>
<feature type="domain" description="C2" evidence="8">
    <location>
        <begin position="2"/>
        <end position="178"/>
    </location>
</feature>
<feature type="region of interest" description="Disordered" evidence="7">
    <location>
        <begin position="629"/>
        <end position="667"/>
    </location>
</feature>
<dbReference type="InterPro" id="IPR017441">
    <property type="entry name" value="Protein_kinase_ATP_BS"/>
</dbReference>
<dbReference type="Gene3D" id="1.10.510.10">
    <property type="entry name" value="Transferase(Phosphotransferase) domain 1"/>
    <property type="match status" value="1"/>
</dbReference>
<keyword evidence="4" id="KW-0418">Kinase</keyword>
<evidence type="ECO:0000259" key="8">
    <source>
        <dbReference type="PROSITE" id="PS50004"/>
    </source>
</evidence>
<dbReference type="InterPro" id="IPR035892">
    <property type="entry name" value="C2_domain_sf"/>
</dbReference>
<evidence type="ECO:0000256" key="1">
    <source>
        <dbReference type="ARBA" id="ARBA00022527"/>
    </source>
</evidence>
<dbReference type="PANTHER" id="PTHR24351">
    <property type="entry name" value="RIBOSOMAL PROTEIN S6 KINASE"/>
    <property type="match status" value="1"/>
</dbReference>
<dbReference type="AlphaFoldDB" id="A0A0L6VDT5"/>
<evidence type="ECO:0000313" key="12">
    <source>
        <dbReference type="Proteomes" id="UP000037035"/>
    </source>
</evidence>
<dbReference type="PROSITE" id="PS00107">
    <property type="entry name" value="PROTEIN_KINASE_ATP"/>
    <property type="match status" value="1"/>
</dbReference>
<dbReference type="VEuPathDB" id="FungiDB:VP01_1837g1"/>
<gene>
    <name evidence="11" type="ORF">VP01_1837g1</name>
</gene>
<dbReference type="CDD" id="cd05123">
    <property type="entry name" value="STKc_AGC"/>
    <property type="match status" value="1"/>
</dbReference>
<evidence type="ECO:0000256" key="4">
    <source>
        <dbReference type="ARBA" id="ARBA00022777"/>
    </source>
</evidence>
<dbReference type="InterPro" id="IPR000008">
    <property type="entry name" value="C2_dom"/>
</dbReference>
<dbReference type="InterPro" id="IPR045270">
    <property type="entry name" value="STKc_AGC"/>
</dbReference>
<evidence type="ECO:0000259" key="9">
    <source>
        <dbReference type="PROSITE" id="PS50011"/>
    </source>
</evidence>
<evidence type="ECO:0000259" key="10">
    <source>
        <dbReference type="PROSITE" id="PS51285"/>
    </source>
</evidence>
<feature type="region of interest" description="Disordered" evidence="7">
    <location>
        <begin position="703"/>
        <end position="723"/>
    </location>
</feature>
<sequence>MNHNTTTPSWPEPSQQPSQQLIITLIGATELKLPQPHLGPYAVLQFDHTESITEQAHSPSPHPTKSLRSKWRPTRLHHSTTAIPQLTNNNTSSASTHHSPHSTVCHLTPTSTSSALDQPTWNHVAIFDIFKPRSSLFISIYYNQDSLHPNQDKTDMLLGYTIIDLATLLADHTISQEINQQQDASNSHLILDRPIDLWDQSGNDKTGSISIKIEIKQINNLNQQYPLEEINEEKVEKTELPTMKKISIDDFEIIKLIGEGSYGQVYRVRKKDTRRLYAMKTLDKRQILLQADGDRDSNQMDRGETPKIKLERVLTERKILEQTRGCEFLVGLKFSFQTPHNLNLVMDLKSGGELMSYMQRFGGRFEESWVIFYAAEILSGLKFLHSINIAYRDLKVESPRELLARRDWTRRALRFRLEQTGHGFGVDHQDFLRDDRVHCPRSSSLLENGYTRLVDFWALGVLIFEVTDVTVMLSQMSAGWTPFFSENRAVRYTLILESDIRTKFPKRGISEVTKAIILRVCTRLLLEREPSRRLGSKGIQEIEEHDFFKGLDWEALRSKRLTPPFKPRVESDASLSYASDPIYSYGGRASNSLRVKGAVERHSAEEHVHPSALSAQITRTLHARPNTTYHQSGQTYQYQQQHSRRSSVENKTTGVPLLGPNQQYPKNTSHLVDSLAEHPPANNQLDHLALTQRQSEEDLQHLSGPQIHNHNHHHSSNSNHPLHLNGHNFFKGFTFSRDDSLIN</sequence>
<dbReference type="Pfam" id="PF00069">
    <property type="entry name" value="Pkinase"/>
    <property type="match status" value="1"/>
</dbReference>
<keyword evidence="1" id="KW-0723">Serine/threonine-protein kinase</keyword>
<dbReference type="EMBL" id="LAVV01006656">
    <property type="protein sequence ID" value="KNZ58898.1"/>
    <property type="molecule type" value="Genomic_DNA"/>
</dbReference>
<name>A0A0L6VDT5_9BASI</name>
<accession>A0A0L6VDT5</accession>
<dbReference type="Gene3D" id="3.30.200.20">
    <property type="entry name" value="Phosphorylase Kinase, domain 1"/>
    <property type="match status" value="1"/>
</dbReference>
<organism evidence="11 12">
    <name type="scientific">Puccinia sorghi</name>
    <dbReference type="NCBI Taxonomy" id="27349"/>
    <lineage>
        <taxon>Eukaryota</taxon>
        <taxon>Fungi</taxon>
        <taxon>Dikarya</taxon>
        <taxon>Basidiomycota</taxon>
        <taxon>Pucciniomycotina</taxon>
        <taxon>Pucciniomycetes</taxon>
        <taxon>Pucciniales</taxon>
        <taxon>Pucciniaceae</taxon>
        <taxon>Puccinia</taxon>
    </lineage>
</organism>
<keyword evidence="2" id="KW-0808">Transferase</keyword>
<dbReference type="Proteomes" id="UP000037035">
    <property type="component" value="Unassembled WGS sequence"/>
</dbReference>
<dbReference type="SMART" id="SM00239">
    <property type="entry name" value="C2"/>
    <property type="match status" value="1"/>
</dbReference>
<dbReference type="GO" id="GO:0005524">
    <property type="term" value="F:ATP binding"/>
    <property type="evidence" value="ECO:0007669"/>
    <property type="project" value="UniProtKB-UniRule"/>
</dbReference>
<feature type="compositionally biased region" description="Low complexity" evidence="7">
    <location>
        <begin position="87"/>
        <end position="103"/>
    </location>
</feature>
<dbReference type="SUPFAM" id="SSF49562">
    <property type="entry name" value="C2 domain (Calcium/lipid-binding domain, CaLB)"/>
    <property type="match status" value="1"/>
</dbReference>
<dbReference type="InterPro" id="IPR000961">
    <property type="entry name" value="AGC-kinase_C"/>
</dbReference>
<protein>
    <recommendedName>
        <fullName evidence="13">AGC protein kinase</fullName>
    </recommendedName>
</protein>
<feature type="binding site" evidence="6">
    <location>
        <position position="280"/>
    </location>
    <ligand>
        <name>ATP</name>
        <dbReference type="ChEBI" id="CHEBI:30616"/>
    </ligand>
</feature>
<feature type="domain" description="AGC-kinase C-terminal" evidence="10">
    <location>
        <begin position="549"/>
        <end position="648"/>
    </location>
</feature>
<evidence type="ECO:0008006" key="13">
    <source>
        <dbReference type="Google" id="ProtNLM"/>
    </source>
</evidence>
<evidence type="ECO:0000256" key="3">
    <source>
        <dbReference type="ARBA" id="ARBA00022741"/>
    </source>
</evidence>
<comment type="caution">
    <text evidence="11">The sequence shown here is derived from an EMBL/GenBank/DDBJ whole genome shotgun (WGS) entry which is preliminary data.</text>
</comment>
<feature type="compositionally biased region" description="Basic residues" evidence="7">
    <location>
        <begin position="65"/>
        <end position="78"/>
    </location>
</feature>
<keyword evidence="5 6" id="KW-0067">ATP-binding</keyword>
<evidence type="ECO:0000256" key="6">
    <source>
        <dbReference type="PROSITE-ProRule" id="PRU10141"/>
    </source>
</evidence>